<evidence type="ECO:0000313" key="2">
    <source>
        <dbReference type="Proteomes" id="UP000004756"/>
    </source>
</evidence>
<evidence type="ECO:0000313" key="1">
    <source>
        <dbReference type="EMBL" id="EEG53116.1"/>
    </source>
</evidence>
<dbReference type="AlphaFoldDB" id="C0D6D0"/>
<comment type="caution">
    <text evidence="1">The sequence shown here is derived from an EMBL/GenBank/DDBJ whole genome shotgun (WGS) entry which is preliminary data.</text>
</comment>
<dbReference type="Proteomes" id="UP000004756">
    <property type="component" value="Unassembled WGS sequence"/>
</dbReference>
<dbReference type="EMBL" id="ACCJ01000399">
    <property type="protein sequence ID" value="EEG53116.1"/>
    <property type="molecule type" value="Genomic_DNA"/>
</dbReference>
<name>C0D6D0_9FIRM</name>
<dbReference type="HOGENOM" id="CLU_3023821_0_0_9"/>
<organism evidence="1 2">
    <name type="scientific">[Clostridium] asparagiforme DSM 15981</name>
    <dbReference type="NCBI Taxonomy" id="518636"/>
    <lineage>
        <taxon>Bacteria</taxon>
        <taxon>Bacillati</taxon>
        <taxon>Bacillota</taxon>
        <taxon>Clostridia</taxon>
        <taxon>Lachnospirales</taxon>
        <taxon>Lachnospiraceae</taxon>
        <taxon>Enterocloster</taxon>
    </lineage>
</organism>
<proteinExistence type="predicted"/>
<sequence length="55" mass="6512">MRSVETLATDDTNGSRKLKRRRFIIEQHFICDSRGNCRRIRHFKTICLQTGTTDE</sequence>
<accession>C0D6D0</accession>
<reference evidence="1 2" key="2">
    <citation type="submission" date="2009-02" db="EMBL/GenBank/DDBJ databases">
        <title>Draft genome sequence of Clostridium asparagiforme (DSM 15981).</title>
        <authorList>
            <person name="Sudarsanam P."/>
            <person name="Ley R."/>
            <person name="Guruge J."/>
            <person name="Turnbaugh P.J."/>
            <person name="Mahowald M."/>
            <person name="Liep D."/>
            <person name="Gordon J."/>
        </authorList>
    </citation>
    <scope>NUCLEOTIDE SEQUENCE [LARGE SCALE GENOMIC DNA]</scope>
    <source>
        <strain evidence="1 2">DSM 15981</strain>
    </source>
</reference>
<gene>
    <name evidence="1" type="ORF">CLOSTASPAR_04827</name>
</gene>
<keyword evidence="2" id="KW-1185">Reference proteome</keyword>
<protein>
    <submittedName>
        <fullName evidence="1">Uncharacterized protein</fullName>
    </submittedName>
</protein>
<reference evidence="1 2" key="1">
    <citation type="submission" date="2009-01" db="EMBL/GenBank/DDBJ databases">
        <authorList>
            <person name="Fulton L."/>
            <person name="Clifton S."/>
            <person name="Fulton B."/>
            <person name="Xu J."/>
            <person name="Minx P."/>
            <person name="Pepin K.H."/>
            <person name="Johnson M."/>
            <person name="Bhonagiri V."/>
            <person name="Nash W.E."/>
            <person name="Mardis E.R."/>
            <person name="Wilson R.K."/>
        </authorList>
    </citation>
    <scope>NUCLEOTIDE SEQUENCE [LARGE SCALE GENOMIC DNA]</scope>
    <source>
        <strain evidence="1 2">DSM 15981</strain>
    </source>
</reference>